<evidence type="ECO:0000313" key="3">
    <source>
        <dbReference type="Proteomes" id="UP001607303"/>
    </source>
</evidence>
<keyword evidence="3" id="KW-1185">Reference proteome</keyword>
<feature type="region of interest" description="Disordered" evidence="1">
    <location>
        <begin position="25"/>
        <end position="135"/>
    </location>
</feature>
<dbReference type="Proteomes" id="UP001607303">
    <property type="component" value="Unassembled WGS sequence"/>
</dbReference>
<accession>A0ABD2BQ76</accession>
<reference evidence="2 3" key="1">
    <citation type="journal article" date="2024" name="Ann. Entomol. Soc. Am.">
        <title>Genomic analyses of the southern and eastern yellowjacket wasps (Hymenoptera: Vespidae) reveal evolutionary signatures of social life.</title>
        <authorList>
            <person name="Catto M.A."/>
            <person name="Caine P.B."/>
            <person name="Orr S.E."/>
            <person name="Hunt B.G."/>
            <person name="Goodisman M.A.D."/>
        </authorList>
    </citation>
    <scope>NUCLEOTIDE SEQUENCE [LARGE SCALE GENOMIC DNA]</scope>
    <source>
        <strain evidence="2">232</strain>
        <tissue evidence="2">Head and thorax</tissue>
    </source>
</reference>
<name>A0ABD2BQ76_VESMC</name>
<proteinExistence type="predicted"/>
<organism evidence="2 3">
    <name type="scientific">Vespula maculifrons</name>
    <name type="common">Eastern yellow jacket</name>
    <name type="synonym">Wasp</name>
    <dbReference type="NCBI Taxonomy" id="7453"/>
    <lineage>
        <taxon>Eukaryota</taxon>
        <taxon>Metazoa</taxon>
        <taxon>Ecdysozoa</taxon>
        <taxon>Arthropoda</taxon>
        <taxon>Hexapoda</taxon>
        <taxon>Insecta</taxon>
        <taxon>Pterygota</taxon>
        <taxon>Neoptera</taxon>
        <taxon>Endopterygota</taxon>
        <taxon>Hymenoptera</taxon>
        <taxon>Apocrita</taxon>
        <taxon>Aculeata</taxon>
        <taxon>Vespoidea</taxon>
        <taxon>Vespidae</taxon>
        <taxon>Vespinae</taxon>
        <taxon>Vespula</taxon>
    </lineage>
</organism>
<gene>
    <name evidence="2" type="ORF">V1477_013645</name>
</gene>
<comment type="caution">
    <text evidence="2">The sequence shown here is derived from an EMBL/GenBank/DDBJ whole genome shotgun (WGS) entry which is preliminary data.</text>
</comment>
<evidence type="ECO:0000313" key="2">
    <source>
        <dbReference type="EMBL" id="KAL2734927.1"/>
    </source>
</evidence>
<dbReference type="EMBL" id="JAYRBN010000070">
    <property type="protein sequence ID" value="KAL2734927.1"/>
    <property type="molecule type" value="Genomic_DNA"/>
</dbReference>
<evidence type="ECO:0000256" key="1">
    <source>
        <dbReference type="SAM" id="MobiDB-lite"/>
    </source>
</evidence>
<feature type="compositionally biased region" description="Basic and acidic residues" evidence="1">
    <location>
        <begin position="26"/>
        <end position="104"/>
    </location>
</feature>
<feature type="compositionally biased region" description="Basic and acidic residues" evidence="1">
    <location>
        <begin position="116"/>
        <end position="132"/>
    </location>
</feature>
<dbReference type="AlphaFoldDB" id="A0ABD2BQ76"/>
<protein>
    <submittedName>
        <fullName evidence="2">FMRFamide-related neuropeptides-like</fullName>
    </submittedName>
</protein>
<sequence>MIQQCTCVESSWVLLLCHPVKISKSSRGDRFSKSPKGEKISKSSRGDRFSKSPKGEKISKSSRGDRFSKSPKGEKISKSSRGDRFSQSPKGEKISKSSRGDRFSKSPKGAKVSKSSRGDRLQRPSESTERTLKQKKQYRNTKIKWKIRMIQHCTCVKSSLVRAPMASYGNFYVPHGERLSAASESAQWKSKTKRIV</sequence>